<dbReference type="InterPro" id="IPR001995">
    <property type="entry name" value="Peptidase_A2_cat"/>
</dbReference>
<dbReference type="GeneID" id="112457642"/>
<evidence type="ECO:0000259" key="2">
    <source>
        <dbReference type="PROSITE" id="PS50175"/>
    </source>
</evidence>
<dbReference type="GO" id="GO:0071897">
    <property type="term" value="P:DNA biosynthetic process"/>
    <property type="evidence" value="ECO:0007669"/>
    <property type="project" value="UniProtKB-ARBA"/>
</dbReference>
<dbReference type="GO" id="GO:0006508">
    <property type="term" value="P:proteolysis"/>
    <property type="evidence" value="ECO:0007669"/>
    <property type="project" value="InterPro"/>
</dbReference>
<sequence>MAANNDSPRPRRLFLTDKKTKTRYLIDTGSDISVYPHQRGRRNQKEKYKLYAANGSAIATYGSTNLQPDFGLRRDFPWRFIIADVTTPIIGSDFLAYYHLLPDVRRGCLVDGQTGLRAKGRTQEQHTSSIKAINEESPYHHILKEFPVITRQSGTAKCSYNTVHYINTTPGPPEACRPRRLAPDKLKAAKIEFELLLREGIIRPSKSPWASPLHMVPKKAEAMESVRRLPPCK</sequence>
<gene>
    <name evidence="4" type="primary">LOC112457642</name>
</gene>
<evidence type="ECO:0000256" key="1">
    <source>
        <dbReference type="ARBA" id="ARBA00022801"/>
    </source>
</evidence>
<dbReference type="AlphaFoldDB" id="A0A6J1Q4J2"/>
<keyword evidence="3" id="KW-1185">Reference proteome</keyword>
<dbReference type="RefSeq" id="XP_024876583.1">
    <property type="nucleotide sequence ID" value="XM_025020815.1"/>
</dbReference>
<dbReference type="InterPro" id="IPR021109">
    <property type="entry name" value="Peptidase_aspartic_dom_sf"/>
</dbReference>
<keyword evidence="1" id="KW-0378">Hydrolase</keyword>
<dbReference type="PROSITE" id="PS50175">
    <property type="entry name" value="ASP_PROT_RETROV"/>
    <property type="match status" value="1"/>
</dbReference>
<dbReference type="GO" id="GO:0004190">
    <property type="term" value="F:aspartic-type endopeptidase activity"/>
    <property type="evidence" value="ECO:0007669"/>
    <property type="project" value="InterPro"/>
</dbReference>
<name>A0A6J1Q4J2_9HYME</name>
<reference evidence="4" key="1">
    <citation type="submission" date="2025-08" db="UniProtKB">
        <authorList>
            <consortium name="RefSeq"/>
        </authorList>
    </citation>
    <scope>IDENTIFICATION</scope>
    <source>
        <tissue evidence="4">Whole body</tissue>
    </source>
</reference>
<dbReference type="Proteomes" id="UP000504618">
    <property type="component" value="Unplaced"/>
</dbReference>
<protein>
    <submittedName>
        <fullName evidence="4">Uncharacterized protein LOC112457642</fullName>
    </submittedName>
</protein>
<evidence type="ECO:0000313" key="4">
    <source>
        <dbReference type="RefSeq" id="XP_024876583.1"/>
    </source>
</evidence>
<accession>A0A6J1Q4J2</accession>
<evidence type="ECO:0000313" key="3">
    <source>
        <dbReference type="Proteomes" id="UP000504618"/>
    </source>
</evidence>
<organism evidence="3 4">
    <name type="scientific">Temnothorax curvispinosus</name>
    <dbReference type="NCBI Taxonomy" id="300111"/>
    <lineage>
        <taxon>Eukaryota</taxon>
        <taxon>Metazoa</taxon>
        <taxon>Ecdysozoa</taxon>
        <taxon>Arthropoda</taxon>
        <taxon>Hexapoda</taxon>
        <taxon>Insecta</taxon>
        <taxon>Pterygota</taxon>
        <taxon>Neoptera</taxon>
        <taxon>Endopterygota</taxon>
        <taxon>Hymenoptera</taxon>
        <taxon>Apocrita</taxon>
        <taxon>Aculeata</taxon>
        <taxon>Formicoidea</taxon>
        <taxon>Formicidae</taxon>
        <taxon>Myrmicinae</taxon>
        <taxon>Temnothorax</taxon>
    </lineage>
</organism>
<dbReference type="FunFam" id="2.40.70.10:FF:000130">
    <property type="entry name" value="Retrovirus-related Pol polyprotein from transposon opus-like Protein"/>
    <property type="match status" value="1"/>
</dbReference>
<dbReference type="SUPFAM" id="SSF56672">
    <property type="entry name" value="DNA/RNA polymerases"/>
    <property type="match status" value="1"/>
</dbReference>
<dbReference type="Gene3D" id="3.10.10.10">
    <property type="entry name" value="HIV Type 1 Reverse Transcriptase, subunit A, domain 1"/>
    <property type="match status" value="1"/>
</dbReference>
<proteinExistence type="predicted"/>
<dbReference type="SUPFAM" id="SSF50630">
    <property type="entry name" value="Acid proteases"/>
    <property type="match status" value="1"/>
</dbReference>
<dbReference type="InterPro" id="IPR043502">
    <property type="entry name" value="DNA/RNA_pol_sf"/>
</dbReference>
<dbReference type="OrthoDB" id="6423099at2759"/>
<feature type="domain" description="Peptidase A2" evidence="2">
    <location>
        <begin position="22"/>
        <end position="94"/>
    </location>
</feature>